<dbReference type="STRING" id="87541.AWM71_02295"/>
<organism evidence="4 6">
    <name type="scientific">Aerococcus christensenii</name>
    <dbReference type="NCBI Taxonomy" id="87541"/>
    <lineage>
        <taxon>Bacteria</taxon>
        <taxon>Bacillati</taxon>
        <taxon>Bacillota</taxon>
        <taxon>Bacilli</taxon>
        <taxon>Lactobacillales</taxon>
        <taxon>Aerococcaceae</taxon>
        <taxon>Aerococcus</taxon>
    </lineage>
</organism>
<comment type="similarity">
    <text evidence="2 3">Belongs to the NrdI family.</text>
</comment>
<dbReference type="InterPro" id="IPR029039">
    <property type="entry name" value="Flavoprotein-like_sf"/>
</dbReference>
<dbReference type="NCBIfam" id="TIGR00333">
    <property type="entry name" value="nrdI"/>
    <property type="match status" value="1"/>
</dbReference>
<dbReference type="OrthoDB" id="350535at2"/>
<accession>A0A133Y3Q0</accession>
<evidence type="ECO:0000313" key="4">
    <source>
        <dbReference type="EMBL" id="KXB37832.1"/>
    </source>
</evidence>
<evidence type="ECO:0000313" key="6">
    <source>
        <dbReference type="Proteomes" id="UP000070422"/>
    </source>
</evidence>
<evidence type="ECO:0000313" key="7">
    <source>
        <dbReference type="Proteomes" id="UP000234775"/>
    </source>
</evidence>
<dbReference type="InterPro" id="IPR020852">
    <property type="entry name" value="RNR_Ib_NrdI_bac"/>
</dbReference>
<dbReference type="RefSeq" id="WP_060936476.1">
    <property type="nucleotide sequence ID" value="NZ_JASOZP010000001.1"/>
</dbReference>
<dbReference type="InterPro" id="IPR004465">
    <property type="entry name" value="RNR_NrdI"/>
</dbReference>
<dbReference type="GO" id="GO:0010181">
    <property type="term" value="F:FMN binding"/>
    <property type="evidence" value="ECO:0007669"/>
    <property type="project" value="InterPro"/>
</dbReference>
<evidence type="ECO:0000313" key="5">
    <source>
        <dbReference type="EMBL" id="PKY92049.1"/>
    </source>
</evidence>
<dbReference type="Proteomes" id="UP000070422">
    <property type="component" value="Unassembled WGS sequence"/>
</dbReference>
<evidence type="ECO:0000256" key="2">
    <source>
        <dbReference type="ARBA" id="ARBA00009942"/>
    </source>
</evidence>
<gene>
    <name evidence="3" type="primary">nrdI</name>
    <name evidence="5" type="ORF">CYJ27_01035</name>
    <name evidence="4" type="ORF">HMPREF3187_00391</name>
</gene>
<comment type="caution">
    <text evidence="4">The sequence shown here is derived from an EMBL/GenBank/DDBJ whole genome shotgun (WGS) entry which is preliminary data.</text>
</comment>
<reference evidence="5 7" key="2">
    <citation type="submission" date="2017-12" db="EMBL/GenBank/DDBJ databases">
        <title>Phylogenetic diversity of female urinary microbiome.</title>
        <authorList>
            <person name="Thomas-White K."/>
            <person name="Wolfe A.J."/>
        </authorList>
    </citation>
    <scope>NUCLEOTIDE SEQUENCE [LARGE SCALE GENOMIC DNA]</scope>
    <source>
        <strain evidence="5 7">UMB0844</strain>
    </source>
</reference>
<dbReference type="AlphaFoldDB" id="A0A133Y3Q0"/>
<dbReference type="PANTHER" id="PTHR37297:SF1">
    <property type="entry name" value="PROTEIN NRDI"/>
    <property type="match status" value="1"/>
</dbReference>
<dbReference type="HAMAP" id="MF_00128">
    <property type="entry name" value="NrdI"/>
    <property type="match status" value="1"/>
</dbReference>
<dbReference type="Gene3D" id="3.40.50.360">
    <property type="match status" value="1"/>
</dbReference>
<dbReference type="EMBL" id="LSCQ01000019">
    <property type="protein sequence ID" value="KXB37832.1"/>
    <property type="molecule type" value="Genomic_DNA"/>
</dbReference>
<dbReference type="Proteomes" id="UP000234775">
    <property type="component" value="Unassembled WGS sequence"/>
</dbReference>
<proteinExistence type="inferred from homology"/>
<dbReference type="PATRIC" id="fig|87541.4.peg.394"/>
<sequence length="144" mass="16199">MKELIVYYSTKSNNTHRFVQKLGYENERIPMDGEGELFVDRDYVLIVPTYAGGVKKENGEVSVKGAVPKPVIHFLNHEENRSHCKAVISSGNTNFGDSYAIAGPVLSNKLQVPLLYQFELLGTIEDVERVKKLVQETLNEGEKE</sequence>
<keyword evidence="7" id="KW-1185">Reference proteome</keyword>
<dbReference type="SUPFAM" id="SSF52218">
    <property type="entry name" value="Flavoproteins"/>
    <property type="match status" value="1"/>
</dbReference>
<dbReference type="PIRSF" id="PIRSF005087">
    <property type="entry name" value="NrdI"/>
    <property type="match status" value="1"/>
</dbReference>
<name>A0A133Y3Q0_9LACT</name>
<comment type="function">
    <text evidence="1 3">Probably involved in ribonucleotide reductase function.</text>
</comment>
<dbReference type="EMBL" id="PKGZ01000001">
    <property type="protein sequence ID" value="PKY92049.1"/>
    <property type="molecule type" value="Genomic_DNA"/>
</dbReference>
<evidence type="ECO:0000256" key="3">
    <source>
        <dbReference type="HAMAP-Rule" id="MF_00128"/>
    </source>
</evidence>
<dbReference type="PANTHER" id="PTHR37297">
    <property type="entry name" value="PROTEIN NRDI"/>
    <property type="match status" value="1"/>
</dbReference>
<protein>
    <recommendedName>
        <fullName evidence="3">Protein NrdI</fullName>
    </recommendedName>
</protein>
<dbReference type="Pfam" id="PF07972">
    <property type="entry name" value="Flavodoxin_NdrI"/>
    <property type="match status" value="1"/>
</dbReference>
<evidence type="ECO:0000256" key="1">
    <source>
        <dbReference type="ARBA" id="ARBA00003999"/>
    </source>
</evidence>
<reference evidence="4 6" key="1">
    <citation type="submission" date="2016-01" db="EMBL/GenBank/DDBJ databases">
        <authorList>
            <person name="Oliw E.H."/>
        </authorList>
    </citation>
    <scope>NUCLEOTIDE SEQUENCE [LARGE SCALE GENOMIC DNA]</scope>
    <source>
        <strain evidence="4 6">KA00635</strain>
    </source>
</reference>